<keyword evidence="3" id="KW-1185">Reference proteome</keyword>
<name>A0A411YB15_9ACTN</name>
<evidence type="ECO:0000313" key="3">
    <source>
        <dbReference type="Proteomes" id="UP000291469"/>
    </source>
</evidence>
<dbReference type="EMBL" id="CP036402">
    <property type="protein sequence ID" value="QBI18372.1"/>
    <property type="molecule type" value="Genomic_DNA"/>
</dbReference>
<dbReference type="RefSeq" id="WP_131153370.1">
    <property type="nucleotide sequence ID" value="NZ_CP036402.1"/>
</dbReference>
<protein>
    <submittedName>
        <fullName evidence="2">SRPBCC family protein</fullName>
    </submittedName>
</protein>
<dbReference type="KEGG" id="erz:ER308_01480"/>
<dbReference type="CDD" id="cd07817">
    <property type="entry name" value="SRPBCC_8"/>
    <property type="match status" value="1"/>
</dbReference>
<feature type="domain" description="Coenzyme Q-binding protein COQ10 START" evidence="1">
    <location>
        <begin position="13"/>
        <end position="127"/>
    </location>
</feature>
<dbReference type="OrthoDB" id="3695445at2"/>
<dbReference type="Proteomes" id="UP000291469">
    <property type="component" value="Chromosome"/>
</dbReference>
<dbReference type="InterPro" id="IPR047137">
    <property type="entry name" value="ORF3"/>
</dbReference>
<dbReference type="PANTHER" id="PTHR33824">
    <property type="entry name" value="POLYKETIDE CYCLASE/DEHYDRASE AND LIPID TRANSPORT SUPERFAMILY PROTEIN"/>
    <property type="match status" value="1"/>
</dbReference>
<reference evidence="2 3" key="1">
    <citation type="submission" date="2019-01" db="EMBL/GenBank/DDBJ databases">
        <title>Egibacter rhizosphaerae EGI 80759T.</title>
        <authorList>
            <person name="Chen D.-D."/>
            <person name="Tian Y."/>
            <person name="Jiao J.-Y."/>
            <person name="Zhang X.-T."/>
            <person name="Zhang Y.-G."/>
            <person name="Zhang Y."/>
            <person name="Xiao M."/>
            <person name="Shu W.-S."/>
            <person name="Li W.-J."/>
        </authorList>
    </citation>
    <scope>NUCLEOTIDE SEQUENCE [LARGE SCALE GENOMIC DNA]</scope>
    <source>
        <strain evidence="2 3">EGI 80759</strain>
    </source>
</reference>
<sequence length="149" mass="17320">MSQVKKSIEVESDVTTVYNQWTQFEEFPQFMEGVQSVEQIDDAHLAWTAQIGPSTREWEAEITEQVPDQLIEWRALGDVRHDGHVRFESLDGGRTRVTLRLDFEPESFAEKAVDALHIVDKRVEGDLERFKAFIEERQIATGSYRQEIH</sequence>
<proteinExistence type="predicted"/>
<dbReference type="Gene3D" id="3.30.530.20">
    <property type="match status" value="1"/>
</dbReference>
<gene>
    <name evidence="2" type="ORF">ER308_01480</name>
</gene>
<dbReference type="PANTHER" id="PTHR33824:SF7">
    <property type="entry name" value="POLYKETIDE CYCLASE_DEHYDRASE AND LIPID TRANSPORT SUPERFAMILY PROTEIN"/>
    <property type="match status" value="1"/>
</dbReference>
<dbReference type="InterPro" id="IPR023393">
    <property type="entry name" value="START-like_dom_sf"/>
</dbReference>
<evidence type="ECO:0000259" key="1">
    <source>
        <dbReference type="Pfam" id="PF03364"/>
    </source>
</evidence>
<dbReference type="InterPro" id="IPR005031">
    <property type="entry name" value="COQ10_START"/>
</dbReference>
<organism evidence="2 3">
    <name type="scientific">Egibacter rhizosphaerae</name>
    <dbReference type="NCBI Taxonomy" id="1670831"/>
    <lineage>
        <taxon>Bacteria</taxon>
        <taxon>Bacillati</taxon>
        <taxon>Actinomycetota</taxon>
        <taxon>Nitriliruptoria</taxon>
        <taxon>Egibacterales</taxon>
        <taxon>Egibacteraceae</taxon>
        <taxon>Egibacter</taxon>
    </lineage>
</organism>
<dbReference type="AlphaFoldDB" id="A0A411YB15"/>
<dbReference type="Pfam" id="PF03364">
    <property type="entry name" value="Polyketide_cyc"/>
    <property type="match status" value="1"/>
</dbReference>
<evidence type="ECO:0000313" key="2">
    <source>
        <dbReference type="EMBL" id="QBI18372.1"/>
    </source>
</evidence>
<accession>A0A411YB15</accession>
<dbReference type="SUPFAM" id="SSF55961">
    <property type="entry name" value="Bet v1-like"/>
    <property type="match status" value="1"/>
</dbReference>